<evidence type="ECO:0000256" key="3">
    <source>
        <dbReference type="ARBA" id="ARBA00022989"/>
    </source>
</evidence>
<dbReference type="InterPro" id="IPR007452">
    <property type="entry name" value="TamB_C"/>
</dbReference>
<dbReference type="Proteomes" id="UP001206067">
    <property type="component" value="Unassembled WGS sequence"/>
</dbReference>
<evidence type="ECO:0000313" key="7">
    <source>
        <dbReference type="EMBL" id="MCR2834885.1"/>
    </source>
</evidence>
<dbReference type="PANTHER" id="PTHR36985">
    <property type="entry name" value="TRANSLOCATION AND ASSEMBLY MODULE SUBUNIT TAMB"/>
    <property type="match status" value="1"/>
</dbReference>
<protein>
    <submittedName>
        <fullName evidence="7">Translocation/assembly module TamB domain-containing protein</fullName>
    </submittedName>
</protein>
<evidence type="ECO:0000256" key="2">
    <source>
        <dbReference type="ARBA" id="ARBA00022692"/>
    </source>
</evidence>
<evidence type="ECO:0000256" key="1">
    <source>
        <dbReference type="ARBA" id="ARBA00004167"/>
    </source>
</evidence>
<sequence>MADDELTPAKGELPAARRKRGGWLRWTGGVLLSIVLLIAAGLVFLNTPIGKRFIADQIAAAAPASGLRIEVGRIEGDVFRSAVLHDVVLSDPKGEFLTIPRAEVDWRPLSWLWSGLDVRKLVAERGRLSRLPELVPGDPDAPTLPDFDIRIDRFELRKITIAEGIVDDRAHPLDLTADANIRQGLVTLRGEGRFGGRDSFRLALAAEPDGDRFDADLDYRAPKGGVLAGLIGADAGYTARLVGDGTWSKWDGAFVARRDGQRFLGFTIKNRAGRYGLLGQLRPGGAIDGLAGDALGPVLSFGAVGTLADNVLDGQLKLKSAALDLRTEGAIDLANNEVDEVQFAAQLLDPELFGESLRLEGTRLSGTVDGAFRDLAVNHDLVIARLVSGSTELRDISQEGVATYDGSRWLLPLYGSVGRVTTGNAWADPKLANGRIGGIMLFTGRELLSDDLRIAFPDATATLSLQGDTAAGDYALAGPVSVRGLELRNIGSLSGTGRIRLALRDRLPWRLDVGVDARITEVTNGTIVNLAGPVIAIKGNVALAGDAPIRFSDTSLVSDKLRMTLGGSVANGQPAIVGRGQQADYGAFTVEAELGGDGPRAVLVFASPLPAAGLEDVRVAIAPSAEGFAIDTRGQSLLGPFDGVLEFIAPEGGPSRIAIERLDVWKSRVSGTLTLVGDGANGRLVVSGGGLDGRIGLAARDGGQGFAIDFNANNASFGGSIPVQIARANIEGRGFIPGRRALSRDTLIEGSIYAEGVNFGQLFLGRLAAKADLRGGTGDVTASVTGRRGSRFAMQLQADVTPASIAIAGQGNFGDQAIRLPRRAVIRVQDDGGYVIERSYLTYGEGGTIFSGAFGGGSTTLTLQMLDMPLSLVDLAVADIGLGGTVSGTVDYSAAAGGLPTGSARVTVDGLTRSGLVLTSRPVDLALVAELSQSELAARAVFEEGGTRSGRVQARISDMPRAGGLAQRLRTGRLFAQLRYNGPADALWRLAAIEGFDLTGPLAVSANATGTLANPRINGTLASDNLRVQSLISGTDVRNVSARGRFSGSRLSLTRFAGETVGGGTVSGSGTIDLANLGERGPQMDIRIAARNAKVVDANGLEATVTGPLRIVSNGIGGTIAGRLSVDEASWRLGTASSATRLPQIRTREINLPADVRPPRARSSPWRYLIDARTSGGINVDGMGLDSEWAANISLRGTTDDPRIGGEAQVVRGWYSFAGTRFELTRGGIAFDASGPIDPRLDILAETDRQGIDVTVAVRGNAQSPEITFTSSPALPEEEILSRLLFGGSITELSATDALQLGTALASLRGGAGLDPINQLRSAIGLDRLRIVAADPALGRGTGVAVGKNFGRRFYVEIVTDGRGYSATEVEFRVTSWLSLLASVSTIGRESVRAEISRDY</sequence>
<accession>A0ABT1XW33</accession>
<feature type="transmembrane region" description="Helical" evidence="5">
    <location>
        <begin position="23"/>
        <end position="45"/>
    </location>
</feature>
<evidence type="ECO:0000256" key="4">
    <source>
        <dbReference type="ARBA" id="ARBA00023136"/>
    </source>
</evidence>
<dbReference type="PANTHER" id="PTHR36985:SF1">
    <property type="entry name" value="TRANSLOCATION AND ASSEMBLY MODULE SUBUNIT TAMB"/>
    <property type="match status" value="1"/>
</dbReference>
<comment type="subcellular location">
    <subcellularLocation>
        <location evidence="1">Membrane</location>
        <topology evidence="1">Single-pass membrane protein</topology>
    </subcellularLocation>
</comment>
<keyword evidence="8" id="KW-1185">Reference proteome</keyword>
<keyword evidence="4 5" id="KW-0472">Membrane</keyword>
<proteinExistence type="predicted"/>
<gene>
    <name evidence="7" type="ORF">NSO95_13120</name>
</gene>
<comment type="caution">
    <text evidence="7">The sequence shown here is derived from an EMBL/GenBank/DDBJ whole genome shotgun (WGS) entry which is preliminary data.</text>
</comment>
<dbReference type="EMBL" id="JANKHH010000007">
    <property type="protein sequence ID" value="MCR2834885.1"/>
    <property type="molecule type" value="Genomic_DNA"/>
</dbReference>
<keyword evidence="3 5" id="KW-1133">Transmembrane helix</keyword>
<evidence type="ECO:0000313" key="8">
    <source>
        <dbReference type="Proteomes" id="UP001206067"/>
    </source>
</evidence>
<reference evidence="7 8" key="1">
    <citation type="submission" date="2022-08" db="EMBL/GenBank/DDBJ databases">
        <title>Polyphasic taxonomy analysis of Qipengyuania sp.RS5-5.</title>
        <authorList>
            <person name="Xamxidin M."/>
            <person name="Wu M."/>
        </authorList>
    </citation>
    <scope>NUCLEOTIDE SEQUENCE [LARGE SCALE GENOMIC DNA]</scope>
    <source>
        <strain evidence="7 8">RS5-5</strain>
    </source>
</reference>
<evidence type="ECO:0000259" key="6">
    <source>
        <dbReference type="Pfam" id="PF04357"/>
    </source>
</evidence>
<feature type="domain" description="Translocation and assembly module TamB C-terminal" evidence="6">
    <location>
        <begin position="1058"/>
        <end position="1388"/>
    </location>
</feature>
<keyword evidence="2 5" id="KW-0812">Transmembrane</keyword>
<evidence type="ECO:0000256" key="5">
    <source>
        <dbReference type="SAM" id="Phobius"/>
    </source>
</evidence>
<name>A0ABT1XW33_9SPHN</name>
<organism evidence="7 8">
    <name type="scientific">Parerythrobacter lacustris</name>
    <dbReference type="NCBI Taxonomy" id="2969984"/>
    <lineage>
        <taxon>Bacteria</taxon>
        <taxon>Pseudomonadati</taxon>
        <taxon>Pseudomonadota</taxon>
        <taxon>Alphaproteobacteria</taxon>
        <taxon>Sphingomonadales</taxon>
        <taxon>Erythrobacteraceae</taxon>
        <taxon>Parerythrobacter</taxon>
    </lineage>
</organism>
<dbReference type="RefSeq" id="WP_257596737.1">
    <property type="nucleotide sequence ID" value="NZ_JANKHH010000007.1"/>
</dbReference>
<dbReference type="Pfam" id="PF04357">
    <property type="entry name" value="TamB"/>
    <property type="match status" value="1"/>
</dbReference>